<proteinExistence type="predicted"/>
<feature type="region of interest" description="Disordered" evidence="1">
    <location>
        <begin position="1"/>
        <end position="25"/>
    </location>
</feature>
<evidence type="ECO:0000256" key="1">
    <source>
        <dbReference type="SAM" id="MobiDB-lite"/>
    </source>
</evidence>
<organism evidence="2 3">
    <name type="scientific">Cylindrotheca closterium</name>
    <dbReference type="NCBI Taxonomy" id="2856"/>
    <lineage>
        <taxon>Eukaryota</taxon>
        <taxon>Sar</taxon>
        <taxon>Stramenopiles</taxon>
        <taxon>Ochrophyta</taxon>
        <taxon>Bacillariophyta</taxon>
        <taxon>Bacillariophyceae</taxon>
        <taxon>Bacillariophycidae</taxon>
        <taxon>Bacillariales</taxon>
        <taxon>Bacillariaceae</taxon>
        <taxon>Cylindrotheca</taxon>
    </lineage>
</organism>
<sequence length="514" mass="57956">MSDDELSASSSSSNESSSSEYDLYDEETHHQLKDFNPWVVGENSSVTYLKDFDDLEHVQGEDLHEELPARFSGLVFEGNANPDSKEYKRVLHLLQSSRRWRSIGLSDKRMRNASPAFLSLVVSALTKTDHVTLSDCPFDRNFFACLNSGMQTLKIVFMINGNIPITYDSAAVFARGLAISKSLKHLEIQNACSFEILAGLKLAEGIIQNKSLSRLCINESNLGAQAVDSIIQAVCDQGLLPKLRLLSIGFQSERSCTDAFTKLVSGNKSPSLRHLMLDFDLQYERHEGFFQRSLPHEAPVTINRKLKALTINHYKLEDTQLKSILLSMPMLVNLKLQHCEISNLTPIIDHLCQPGAATKYLFLQWNRISLDQVERFVSSLAEMQSLISLDLCINPWDKTDTDDEEKRVERVLQTVSQCWNLTEFSVSHDAILGNLAKRHNLTLQLTINRAWRRELCFEDKKTSPASNLLPLIVARAFRKTVSRPSAHPDIIFSLLKARVGDLVHQQNNSIGEAL</sequence>
<protein>
    <submittedName>
        <fullName evidence="2">Uncharacterized protein</fullName>
    </submittedName>
</protein>
<feature type="compositionally biased region" description="Low complexity" evidence="1">
    <location>
        <begin position="7"/>
        <end position="21"/>
    </location>
</feature>
<name>A0AAD2G906_9STRA</name>
<dbReference type="SUPFAM" id="SSF52047">
    <property type="entry name" value="RNI-like"/>
    <property type="match status" value="1"/>
</dbReference>
<dbReference type="InterPro" id="IPR032675">
    <property type="entry name" value="LRR_dom_sf"/>
</dbReference>
<dbReference type="EMBL" id="CAKOGP040002180">
    <property type="protein sequence ID" value="CAJ1964277.1"/>
    <property type="molecule type" value="Genomic_DNA"/>
</dbReference>
<evidence type="ECO:0000313" key="3">
    <source>
        <dbReference type="Proteomes" id="UP001295423"/>
    </source>
</evidence>
<comment type="caution">
    <text evidence="2">The sequence shown here is derived from an EMBL/GenBank/DDBJ whole genome shotgun (WGS) entry which is preliminary data.</text>
</comment>
<dbReference type="Gene3D" id="3.80.10.10">
    <property type="entry name" value="Ribonuclease Inhibitor"/>
    <property type="match status" value="2"/>
</dbReference>
<gene>
    <name evidence="2" type="ORF">CYCCA115_LOCUS20553</name>
</gene>
<evidence type="ECO:0000313" key="2">
    <source>
        <dbReference type="EMBL" id="CAJ1964277.1"/>
    </source>
</evidence>
<dbReference type="AlphaFoldDB" id="A0AAD2G906"/>
<reference evidence="2" key="1">
    <citation type="submission" date="2023-08" db="EMBL/GenBank/DDBJ databases">
        <authorList>
            <person name="Audoor S."/>
            <person name="Bilcke G."/>
        </authorList>
    </citation>
    <scope>NUCLEOTIDE SEQUENCE</scope>
</reference>
<dbReference type="Proteomes" id="UP001295423">
    <property type="component" value="Unassembled WGS sequence"/>
</dbReference>
<accession>A0AAD2G906</accession>
<keyword evidence="3" id="KW-1185">Reference proteome</keyword>